<proteinExistence type="predicted"/>
<evidence type="ECO:0000313" key="1">
    <source>
        <dbReference type="EMBL" id="MBN8745710.1"/>
    </source>
</evidence>
<gene>
    <name evidence="1" type="ORF">J0I24_15660</name>
</gene>
<reference evidence="1" key="1">
    <citation type="submission" date="2021-02" db="EMBL/GenBank/DDBJ databases">
        <title>Thiocyanate and organic carbon inputs drive convergent selection for specific autotrophic Afipia and Thiobacillus strains within complex microbiomes.</title>
        <authorList>
            <person name="Huddy R.J."/>
            <person name="Sachdeva R."/>
            <person name="Kadzinga F."/>
            <person name="Kantor R.S."/>
            <person name="Harrison S.T.L."/>
            <person name="Banfield J.F."/>
        </authorList>
    </citation>
    <scope>NUCLEOTIDE SEQUENCE</scope>
    <source>
        <strain evidence="1">SCN18_13_7_16_R3_B_64_19</strain>
    </source>
</reference>
<sequence length="113" mass="12475">MRQVEFQIASHGIRLRALMADRWWSRARGMLGRPALPMGQGLLLTPCSSVHGIGMVRPLDLVFLDKSGAIIKVGSLPPLGVAWHRSAQQVLEMRAGEIRRLGLQCGQQLELLP</sequence>
<comment type="caution">
    <text evidence="1">The sequence shown here is derived from an EMBL/GenBank/DDBJ whole genome shotgun (WGS) entry which is preliminary data.</text>
</comment>
<dbReference type="AlphaFoldDB" id="A0A8I1MXS1"/>
<dbReference type="Pfam" id="PF02643">
    <property type="entry name" value="DUF192"/>
    <property type="match status" value="1"/>
</dbReference>
<dbReference type="InterPro" id="IPR003795">
    <property type="entry name" value="DUF192"/>
</dbReference>
<dbReference type="Proteomes" id="UP000664800">
    <property type="component" value="Unassembled WGS sequence"/>
</dbReference>
<accession>A0A8I1MXS1</accession>
<dbReference type="PANTHER" id="PTHR37953">
    <property type="entry name" value="UPF0127 PROTEIN MJ1496"/>
    <property type="match status" value="1"/>
</dbReference>
<dbReference type="InterPro" id="IPR038695">
    <property type="entry name" value="Saro_0823-like_sf"/>
</dbReference>
<evidence type="ECO:0000313" key="2">
    <source>
        <dbReference type="Proteomes" id="UP000664800"/>
    </source>
</evidence>
<dbReference type="EMBL" id="JAFKMR010000039">
    <property type="protein sequence ID" value="MBN8745710.1"/>
    <property type="molecule type" value="Genomic_DNA"/>
</dbReference>
<dbReference type="PANTHER" id="PTHR37953:SF1">
    <property type="entry name" value="UPF0127 PROTEIN MJ1496"/>
    <property type="match status" value="1"/>
</dbReference>
<dbReference type="RefSeq" id="WP_276732848.1">
    <property type="nucleotide sequence ID" value="NZ_JAFKMR010000039.1"/>
</dbReference>
<protein>
    <submittedName>
        <fullName evidence="1">DUF192 domain-containing protein</fullName>
    </submittedName>
</protein>
<organism evidence="1 2">
    <name type="scientific">Thiomonas arsenitoxydans (strain DSM 22701 / CIP 110005 / 3As)</name>
    <dbReference type="NCBI Taxonomy" id="426114"/>
    <lineage>
        <taxon>Bacteria</taxon>
        <taxon>Pseudomonadati</taxon>
        <taxon>Pseudomonadota</taxon>
        <taxon>Betaproteobacteria</taxon>
        <taxon>Burkholderiales</taxon>
        <taxon>Thiomonas</taxon>
    </lineage>
</organism>
<name>A0A8I1MXS1_THIA3</name>
<dbReference type="Gene3D" id="2.60.120.1140">
    <property type="entry name" value="Protein of unknown function DUF192"/>
    <property type="match status" value="1"/>
</dbReference>